<comment type="caution">
    <text evidence="1">The sequence shown here is derived from an EMBL/GenBank/DDBJ whole genome shotgun (WGS) entry which is preliminary data.</text>
</comment>
<evidence type="ECO:0000313" key="2">
    <source>
        <dbReference type="Proteomes" id="UP000816034"/>
    </source>
</evidence>
<dbReference type="EMBL" id="PYSW02000036">
    <property type="protein sequence ID" value="KAG2377878.1"/>
    <property type="molecule type" value="Genomic_DNA"/>
</dbReference>
<protein>
    <submittedName>
        <fullName evidence="1">Uncharacterized protein</fullName>
    </submittedName>
</protein>
<dbReference type="Proteomes" id="UP000816034">
    <property type="component" value="Unassembled WGS sequence"/>
</dbReference>
<accession>A0AA88KHJ0</accession>
<evidence type="ECO:0000313" key="1">
    <source>
        <dbReference type="EMBL" id="KAG2377878.1"/>
    </source>
</evidence>
<proteinExistence type="predicted"/>
<gene>
    <name evidence="1" type="ORF">C9374_008963</name>
</gene>
<dbReference type="InterPro" id="IPR036691">
    <property type="entry name" value="Endo/exonu/phosph_ase_sf"/>
</dbReference>
<dbReference type="AlphaFoldDB" id="A0AA88KHJ0"/>
<keyword evidence="2" id="KW-1185">Reference proteome</keyword>
<organism evidence="1 2">
    <name type="scientific">Naegleria lovaniensis</name>
    <name type="common">Amoeba</name>
    <dbReference type="NCBI Taxonomy" id="51637"/>
    <lineage>
        <taxon>Eukaryota</taxon>
        <taxon>Discoba</taxon>
        <taxon>Heterolobosea</taxon>
        <taxon>Tetramitia</taxon>
        <taxon>Eutetramitia</taxon>
        <taxon>Vahlkampfiidae</taxon>
        <taxon>Naegleria</taxon>
    </lineage>
</organism>
<dbReference type="Gene3D" id="3.60.10.10">
    <property type="entry name" value="Endonuclease/exonuclease/phosphatase"/>
    <property type="match status" value="1"/>
</dbReference>
<sequence>MGNSNSAQQFQQRSISFLEEKDIIKISFEFPTPIVGVDMAPTLYIKNLGTCIIEWFRETNSDPTKTYKKDETSSISLYNGLSYVPTSDDLNYRLRLRVVLFDDEFYLKTGKCFCKDIITKPVIQMPTSIPRRTIISTMDENILDYRQKTRLLLTYYKPDFVFSVGSYTLDYRGVKNRTLPDLDFISYSIYRKRLIYREIIQSDIDMLSLQNVTLTEYNDWNLDLSKIGYSNVSHILDSSNAGNCIFYKRSKFSRFADTKVVELEYDDSVFKTLQQTLRNFGESSNEEVDITQLKLLCETQQEKIRNNTLPSLCSIAEFEMKDNAELLKVFNHELLEDRRTTRLRSQILFDQLNVLVINFALHSLSDVDERIQLEKNFDLETKFLLTQLVAIFKCFTNYIATRVQQQPKLRLGITLCGNIGVNNKDTILHKFITSRFGFTSPYRIITGDEFKFISNYTHDSTYSSNLIYFSCDHFQPLSIVSSSVQVAQESIIPQQDSEVQLSFPSECFVCDEPMLKCEIQWIDPYSIQSEPKSQIEN</sequence>
<reference evidence="1 2" key="1">
    <citation type="journal article" date="2018" name="BMC Genomics">
        <title>The genome of Naegleria lovaniensis, the basis for a comparative approach to unravel pathogenicity factors of the human pathogenic amoeba N. fowleri.</title>
        <authorList>
            <person name="Liechti N."/>
            <person name="Schurch N."/>
            <person name="Bruggmann R."/>
            <person name="Wittwer M."/>
        </authorList>
    </citation>
    <scope>NUCLEOTIDE SEQUENCE [LARGE SCALE GENOMIC DNA]</scope>
    <source>
        <strain evidence="1 2">ATCC 30569</strain>
    </source>
</reference>
<dbReference type="GeneID" id="68101417"/>
<name>A0AA88KHJ0_NAELO</name>
<dbReference type="RefSeq" id="XP_044545140.1">
    <property type="nucleotide sequence ID" value="XM_044699097.1"/>
</dbReference>